<dbReference type="EMBL" id="JACCBX010000008">
    <property type="protein sequence ID" value="NYE07034.1"/>
    <property type="molecule type" value="Genomic_DNA"/>
</dbReference>
<organism evidence="1 2">
    <name type="scientific">Neobacillus niacini</name>
    <dbReference type="NCBI Taxonomy" id="86668"/>
    <lineage>
        <taxon>Bacteria</taxon>
        <taxon>Bacillati</taxon>
        <taxon>Bacillota</taxon>
        <taxon>Bacilli</taxon>
        <taxon>Bacillales</taxon>
        <taxon>Bacillaceae</taxon>
        <taxon>Neobacillus</taxon>
    </lineage>
</organism>
<sequence>MLVKDAYLDSLRFEESALAHYIHHLLIEKKISLDDDMTKINLEQADHQIVKEMIQNNVLGIYKIRVYSLKMNQKDFVFIFATSEQAAIKFYCEKFHLTPLNCHEYSLDFQIARGNDVISFRDMKKDWKCFPAIAGFFVKPY</sequence>
<reference evidence="2" key="1">
    <citation type="submission" date="2020-07" db="EMBL/GenBank/DDBJ databases">
        <authorList>
            <person name="Partida-Martinez L."/>
            <person name="Huntemann M."/>
            <person name="Clum A."/>
            <person name="Wang J."/>
            <person name="Palaniappan K."/>
            <person name="Ritter S."/>
            <person name="Chen I.-M."/>
            <person name="Stamatis D."/>
            <person name="Reddy T."/>
            <person name="O'Malley R."/>
            <person name="Daum C."/>
            <person name="Shapiro N."/>
            <person name="Ivanova N."/>
            <person name="Kyrpides N."/>
            <person name="Woyke T."/>
        </authorList>
    </citation>
    <scope>NUCLEOTIDE SEQUENCE [LARGE SCALE GENOMIC DNA]</scope>
    <source>
        <strain evidence="2">AT2.8</strain>
    </source>
</reference>
<protein>
    <submittedName>
        <fullName evidence="1">Uncharacterized protein</fullName>
    </submittedName>
</protein>
<reference evidence="2" key="2">
    <citation type="submission" date="2020-08" db="EMBL/GenBank/DDBJ databases">
        <title>The Agave Microbiome: Exploring the role of microbial communities in plant adaptations to desert environments.</title>
        <authorList>
            <person name="Partida-Martinez L.P."/>
        </authorList>
    </citation>
    <scope>NUCLEOTIDE SEQUENCE [LARGE SCALE GENOMIC DNA]</scope>
    <source>
        <strain evidence="2">AT2.8</strain>
    </source>
</reference>
<evidence type="ECO:0000313" key="1">
    <source>
        <dbReference type="EMBL" id="NYE07034.1"/>
    </source>
</evidence>
<evidence type="ECO:0000313" key="2">
    <source>
        <dbReference type="Proteomes" id="UP000548423"/>
    </source>
</evidence>
<proteinExistence type="predicted"/>
<dbReference type="Proteomes" id="UP000548423">
    <property type="component" value="Unassembled WGS sequence"/>
</dbReference>
<dbReference type="AlphaFoldDB" id="A0A852TIU3"/>
<comment type="caution">
    <text evidence="1">The sequence shown here is derived from an EMBL/GenBank/DDBJ whole genome shotgun (WGS) entry which is preliminary data.</text>
</comment>
<gene>
    <name evidence="1" type="ORF">F4694_003819</name>
</gene>
<name>A0A852TIU3_9BACI</name>
<accession>A0A852TIU3</accession>